<accession>A0A914BXH8</accession>
<dbReference type="WBParaSite" id="ACRNAN_Path_1227.g4785.t1">
    <property type="protein sequence ID" value="ACRNAN_Path_1227.g4785.t1"/>
    <property type="gene ID" value="ACRNAN_Path_1227.g4785"/>
</dbReference>
<protein>
    <submittedName>
        <fullName evidence="2">Uncharacterized protein</fullName>
    </submittedName>
</protein>
<name>A0A914BXH8_9BILA</name>
<proteinExistence type="predicted"/>
<sequence>MKKLSSTRDTKSKQVPVYISGKRCWLEGDSGASETIVSKWFWNNVLGKPTLQRTAETITDFSGNQVRLMGKLKCDFKVNGRKNQGVLYVTEGHTSSVLGRSWTDKVHLKWILKPKIKPQFKKKKERCCVVNNRSQL</sequence>
<dbReference type="PANTHER" id="PTHR36943">
    <property type="entry name" value="CCHC-TYPE DOMAIN-CONTAINING PROTEIN"/>
    <property type="match status" value="1"/>
</dbReference>
<evidence type="ECO:0000313" key="1">
    <source>
        <dbReference type="Proteomes" id="UP000887540"/>
    </source>
</evidence>
<dbReference type="Gene3D" id="2.40.70.10">
    <property type="entry name" value="Acid Proteases"/>
    <property type="match status" value="1"/>
</dbReference>
<dbReference type="AlphaFoldDB" id="A0A914BXH8"/>
<dbReference type="Proteomes" id="UP000887540">
    <property type="component" value="Unplaced"/>
</dbReference>
<keyword evidence="1" id="KW-1185">Reference proteome</keyword>
<reference evidence="2" key="1">
    <citation type="submission" date="2022-11" db="UniProtKB">
        <authorList>
            <consortium name="WormBaseParasite"/>
        </authorList>
    </citation>
    <scope>IDENTIFICATION</scope>
</reference>
<dbReference type="PANTHER" id="PTHR36943:SF1">
    <property type="entry name" value="CCHC-TYPE DOMAIN-CONTAINING PROTEIN"/>
    <property type="match status" value="1"/>
</dbReference>
<evidence type="ECO:0000313" key="2">
    <source>
        <dbReference type="WBParaSite" id="ACRNAN_Path_1227.g4785.t1"/>
    </source>
</evidence>
<organism evidence="1 2">
    <name type="scientific">Acrobeloides nanus</name>
    <dbReference type="NCBI Taxonomy" id="290746"/>
    <lineage>
        <taxon>Eukaryota</taxon>
        <taxon>Metazoa</taxon>
        <taxon>Ecdysozoa</taxon>
        <taxon>Nematoda</taxon>
        <taxon>Chromadorea</taxon>
        <taxon>Rhabditida</taxon>
        <taxon>Tylenchina</taxon>
        <taxon>Cephalobomorpha</taxon>
        <taxon>Cephaloboidea</taxon>
        <taxon>Cephalobidae</taxon>
        <taxon>Acrobeloides</taxon>
    </lineage>
</organism>
<dbReference type="InterPro" id="IPR021109">
    <property type="entry name" value="Peptidase_aspartic_dom_sf"/>
</dbReference>
<dbReference type="SUPFAM" id="SSF50630">
    <property type="entry name" value="Acid proteases"/>
    <property type="match status" value="1"/>
</dbReference>